<feature type="region of interest" description="Disordered" evidence="1">
    <location>
        <begin position="1"/>
        <end position="20"/>
    </location>
</feature>
<reference evidence="2" key="1">
    <citation type="submission" date="2024-06" db="EMBL/GenBank/DDBJ databases">
        <title>Complete genome sequence of the cellulolytic actinobacterium, Cellulosimicrobium ES-005.</title>
        <authorList>
            <person name="Matthews C.T."/>
            <person name="Underwood K.D."/>
            <person name="Ghanchi K.M."/>
            <person name="Fields S.D."/>
            <person name="Gardner S.G."/>
        </authorList>
    </citation>
    <scope>NUCLEOTIDE SEQUENCE</scope>
    <source>
        <strain evidence="2">ES-005</strain>
    </source>
</reference>
<organism evidence="2">
    <name type="scientific">Cellulosimicrobium sp. ES-005</name>
    <dbReference type="NCBI Taxonomy" id="3163031"/>
    <lineage>
        <taxon>Bacteria</taxon>
        <taxon>Bacillati</taxon>
        <taxon>Actinomycetota</taxon>
        <taxon>Actinomycetes</taxon>
        <taxon>Micrococcales</taxon>
        <taxon>Promicromonosporaceae</taxon>
        <taxon>Cellulosimicrobium</taxon>
    </lineage>
</organism>
<dbReference type="EMBL" id="CP159290">
    <property type="protein sequence ID" value="XCH31350.1"/>
    <property type="molecule type" value="Genomic_DNA"/>
</dbReference>
<dbReference type="AlphaFoldDB" id="A0AAU8G4H5"/>
<accession>A0AAU8G4H5</accession>
<gene>
    <name evidence="2" type="ORF">ABRQ22_06600</name>
</gene>
<dbReference type="RefSeq" id="WP_353708968.1">
    <property type="nucleotide sequence ID" value="NZ_CP159290.1"/>
</dbReference>
<feature type="compositionally biased region" description="Pro residues" evidence="1">
    <location>
        <begin position="8"/>
        <end position="17"/>
    </location>
</feature>
<evidence type="ECO:0000256" key="1">
    <source>
        <dbReference type="SAM" id="MobiDB-lite"/>
    </source>
</evidence>
<proteinExistence type="predicted"/>
<name>A0AAU8G4H5_9MICO</name>
<protein>
    <submittedName>
        <fullName evidence="2">Uncharacterized protein</fullName>
    </submittedName>
</protein>
<sequence>MRRRLPEPEPTIEPPPELLTFDPDLWPDVPTWQKARQDWRHEHGVKIPPDPDGYYRMFRVEWI</sequence>
<evidence type="ECO:0000313" key="2">
    <source>
        <dbReference type="EMBL" id="XCH31350.1"/>
    </source>
</evidence>